<dbReference type="AlphaFoldDB" id="A0A8H7ENB1"/>
<dbReference type="InterPro" id="IPR019481">
    <property type="entry name" value="TFIIIC_triple_barrel"/>
</dbReference>
<comment type="caution">
    <text evidence="3">The sequence shown here is derived from an EMBL/GenBank/DDBJ whole genome shotgun (WGS) entry which is preliminary data.</text>
</comment>
<accession>A0A8H7ENB1</accession>
<dbReference type="GO" id="GO:0006383">
    <property type="term" value="P:transcription by RNA polymerase III"/>
    <property type="evidence" value="ECO:0007669"/>
    <property type="project" value="InterPro"/>
</dbReference>
<dbReference type="EMBL" id="JABAYA010000144">
    <property type="protein sequence ID" value="KAF7723637.1"/>
    <property type="molecule type" value="Genomic_DNA"/>
</dbReference>
<evidence type="ECO:0000256" key="1">
    <source>
        <dbReference type="SAM" id="MobiDB-lite"/>
    </source>
</evidence>
<feature type="compositionally biased region" description="Acidic residues" evidence="1">
    <location>
        <begin position="143"/>
        <end position="153"/>
    </location>
</feature>
<reference evidence="3" key="1">
    <citation type="submission" date="2020-01" db="EMBL/GenBank/DDBJ databases">
        <title>Genome Sequencing of Three Apophysomyces-Like Fungal Strains Confirms a Novel Fungal Genus in the Mucoromycota with divergent Burkholderia-like Endosymbiotic Bacteria.</title>
        <authorList>
            <person name="Stajich J.E."/>
            <person name="Macias A.M."/>
            <person name="Carter-House D."/>
            <person name="Lovett B."/>
            <person name="Kasson L.R."/>
            <person name="Berry K."/>
            <person name="Grigoriev I."/>
            <person name="Chang Y."/>
            <person name="Spatafora J."/>
            <person name="Kasson M.T."/>
        </authorList>
    </citation>
    <scope>NUCLEOTIDE SEQUENCE</scope>
    <source>
        <strain evidence="3">NRRL A-21654</strain>
    </source>
</reference>
<keyword evidence="4" id="KW-1185">Reference proteome</keyword>
<feature type="domain" description="Transcription factor TFIIIC triple barrel" evidence="2">
    <location>
        <begin position="11"/>
        <end position="123"/>
    </location>
</feature>
<dbReference type="Pfam" id="PF10419">
    <property type="entry name" value="TFIIIC_sub6"/>
    <property type="match status" value="1"/>
</dbReference>
<gene>
    <name evidence="3" type="ORF">EC973_001779</name>
</gene>
<protein>
    <recommendedName>
        <fullName evidence="2">Transcription factor TFIIIC triple barrel domain-containing protein</fullName>
    </recommendedName>
</protein>
<dbReference type="Proteomes" id="UP000605846">
    <property type="component" value="Unassembled WGS sequence"/>
</dbReference>
<name>A0A8H7ENB1_9FUNG</name>
<proteinExistence type="predicted"/>
<dbReference type="InterPro" id="IPR042771">
    <property type="entry name" value="GTF3C6-like"/>
</dbReference>
<dbReference type="Gene3D" id="2.60.40.4370">
    <property type="match status" value="1"/>
</dbReference>
<evidence type="ECO:0000259" key="2">
    <source>
        <dbReference type="Pfam" id="PF10419"/>
    </source>
</evidence>
<dbReference type="PANTHER" id="PTHR21860:SF2">
    <property type="entry name" value="GENERAL TRANSCRIPTION FACTOR 3C POLYPEPTIDE 6"/>
    <property type="match status" value="1"/>
</dbReference>
<feature type="region of interest" description="Disordered" evidence="1">
    <location>
        <begin position="132"/>
        <end position="161"/>
    </location>
</feature>
<evidence type="ECO:0000313" key="4">
    <source>
        <dbReference type="Proteomes" id="UP000605846"/>
    </source>
</evidence>
<organism evidence="3 4">
    <name type="scientific">Apophysomyces ossiformis</name>
    <dbReference type="NCBI Taxonomy" id="679940"/>
    <lineage>
        <taxon>Eukaryota</taxon>
        <taxon>Fungi</taxon>
        <taxon>Fungi incertae sedis</taxon>
        <taxon>Mucoromycota</taxon>
        <taxon>Mucoromycotina</taxon>
        <taxon>Mucoromycetes</taxon>
        <taxon>Mucorales</taxon>
        <taxon>Mucorineae</taxon>
        <taxon>Mucoraceae</taxon>
        <taxon>Apophysomyces</taxon>
    </lineage>
</organism>
<evidence type="ECO:0000313" key="3">
    <source>
        <dbReference type="EMBL" id="KAF7723637.1"/>
    </source>
</evidence>
<sequence>MDIDSDDDEYEEESAYVIFDLGTEISMDAVNRIVRANGGIAITGIETPKPVMQLGSQFFQGTLDEYVGDPLLFELDEKKSETLGLLPMLTSMRAEDDAARQPRLTTTYSRTVNKIIKFEKVELINKKLSEANEAKSGIKQSTEDEGDEDDELTDSLIADIP</sequence>
<dbReference type="PANTHER" id="PTHR21860">
    <property type="entry name" value="TRANSCRIPTION INITIATION FACTOR IIIC TFIIIC , POLYPEPTIDE 6-RELATED"/>
    <property type="match status" value="1"/>
</dbReference>
<dbReference type="OrthoDB" id="1877767at2759"/>
<dbReference type="GO" id="GO:0000127">
    <property type="term" value="C:transcription factor TFIIIC complex"/>
    <property type="evidence" value="ECO:0007669"/>
    <property type="project" value="TreeGrafter"/>
</dbReference>